<dbReference type="Pfam" id="PF02801">
    <property type="entry name" value="Ketoacyl-synt_C"/>
    <property type="match status" value="1"/>
</dbReference>
<dbReference type="Gene3D" id="3.40.366.10">
    <property type="entry name" value="Malonyl-Coenzyme A Acyl Carrier Protein, domain 2"/>
    <property type="match status" value="1"/>
</dbReference>
<keyword evidence="7" id="KW-0521">NADP</keyword>
<evidence type="ECO:0000256" key="16">
    <source>
        <dbReference type="ARBA" id="ARBA00066974"/>
    </source>
</evidence>
<evidence type="ECO:0000256" key="15">
    <source>
        <dbReference type="ARBA" id="ARBA00058455"/>
    </source>
</evidence>
<keyword evidence="3" id="KW-0596">Phosphopantetheine</keyword>
<dbReference type="InterPro" id="IPR014043">
    <property type="entry name" value="Acyl_transferase_dom"/>
</dbReference>
<dbReference type="Pfam" id="PF00975">
    <property type="entry name" value="Thioesterase"/>
    <property type="match status" value="1"/>
</dbReference>
<comment type="cofactor">
    <cofactor evidence="1">
        <name>NADP(+)</name>
        <dbReference type="ChEBI" id="CHEBI:58349"/>
    </cofactor>
</comment>
<evidence type="ECO:0000256" key="4">
    <source>
        <dbReference type="ARBA" id="ARBA00022553"/>
    </source>
</evidence>
<dbReference type="InterPro" id="IPR018201">
    <property type="entry name" value="Ketoacyl_synth_AS"/>
</dbReference>
<dbReference type="SMART" id="SM00825">
    <property type="entry name" value="PKS_KS"/>
    <property type="match status" value="1"/>
</dbReference>
<dbReference type="InterPro" id="IPR016036">
    <property type="entry name" value="Malonyl_transacylase_ACP-bd"/>
</dbReference>
<dbReference type="SUPFAM" id="SSF53901">
    <property type="entry name" value="Thiolase-like"/>
    <property type="match status" value="1"/>
</dbReference>
<dbReference type="SMART" id="SM00823">
    <property type="entry name" value="PKS_PP"/>
    <property type="match status" value="1"/>
</dbReference>
<dbReference type="InterPro" id="IPR029058">
    <property type="entry name" value="AB_hydrolase_fold"/>
</dbReference>
<dbReference type="InterPro" id="IPR001031">
    <property type="entry name" value="Thioesterase"/>
</dbReference>
<dbReference type="FunFam" id="1.10.1200.10:FF:000005">
    <property type="entry name" value="Nonribosomal peptide synthetase 1"/>
    <property type="match status" value="1"/>
</dbReference>
<dbReference type="Pfam" id="PF00698">
    <property type="entry name" value="Acyl_transf_1"/>
    <property type="match status" value="1"/>
</dbReference>
<evidence type="ECO:0000256" key="11">
    <source>
        <dbReference type="ARBA" id="ARBA00050973"/>
    </source>
</evidence>
<evidence type="ECO:0000256" key="6">
    <source>
        <dbReference type="ARBA" id="ARBA00022832"/>
    </source>
</evidence>
<feature type="domain" description="Carrier" evidence="22">
    <location>
        <begin position="942"/>
        <end position="1017"/>
    </location>
</feature>
<dbReference type="Proteomes" id="UP000238348">
    <property type="component" value="Chromosome"/>
</dbReference>
<comment type="cofactor">
    <cofactor evidence="2">
        <name>pantetheine 4'-phosphate</name>
        <dbReference type="ChEBI" id="CHEBI:47942"/>
    </cofactor>
</comment>
<dbReference type="SUPFAM" id="SSF47336">
    <property type="entry name" value="ACP-like"/>
    <property type="match status" value="1"/>
</dbReference>
<keyword evidence="10" id="KW-0511">Multifunctional enzyme</keyword>
<dbReference type="Pfam" id="PF22621">
    <property type="entry name" value="CurL-like_PKS_C"/>
    <property type="match status" value="1"/>
</dbReference>
<sequence>MKIPEKPLDAEHVAIIGMSGRFPGAPDVDRFWKNVRDGVESISSFSEQELMDAGVDPALLRRPNYVRAKASLEHVDELDAPFFQLSAREAEITDPQQRIFLECAWEALESAGYAGQTDDVSIGVFAGAESLSSYFLNNIYPNAELRASVGDYQLILANERDFLCTRVSYKLNLTGPCVTVQTACSTSLVSVYMACQSLLGGQCDMALAGGVSISFPLVSGYLYEEGMVLSPDGRCRAFDAAASGTVEGSGAGVVLLKRLDRALADGDTVHAVIRGAAINNDGSSKIGFTAPSVQGQAEVIAMAMVAARVEPETISYVEAHGTATRVGDPIEIAALKQVFGSRTRKKNFCALGSVKTNIGHLGAAAGIAGLIKTVQALKHAQIPPSLHFQQPNPLAALVDSPFRVSTELSTWSPGACPRRAGVSSFGMGGTNAHVILEEAPAADREASRPIGRRPRLLVLSAKTPTALAAAAGDLRQHLAQHPDLDLSDVAYTLQVGRRAFPHRCAVVCPGASSITSGQGGPADALDAARLSTGIAAAELSVVFMFPGQGTQTIHMASELYETEPVFREKLDRCAELLAPELGHDLRRLLYPAGDCAARAEALKQTAVAQPALFAVEIALATLWISWGIRPDAMIGHSLGEYVAACLAGVFSLEDALSLVAARGRLMQRLPGGAMLAVPLPEDEVMPLVEDEICLAAVNGPSLSVVSGPTRAIDALAERLARRGLACSRLHTSHAFHSSMMDPAVEPFAEEVSKIRLNRPECPYLSNVTGSFITDADATCPRYWARHMRHTVRFGDGVSVLLDSPASVLLEVGPGHTLRGLAQRHPARTSSHVVLSSLPAPKQGRPCTETLLDALGRLWIAGAEVAWPALHSGERRRRVPLPTYPFERQRYWIDPPTLAAGRAKTSDGVEQATSPAESRPADADRRAAAAAQRRPPHLGACVAARDALERTLAEAWQDLLGIQPVGIHDDYFELGGDSLASVRLISRLKDAVGVEVSSRTLLETRTIAGLAQTIRQARSAVVPSRSGRSPLVVIRPGGPGGKERPLFLVHPVGGDVLCYEALSRRLGADQPVYGLQARGLDGAEPPRSRIQDMARDYAGAICAAQPSGPYLLGGWSFGGIVAFEVAQELRRRGEQIALLALIDSGAPGHGFRMSDADDATLLAWFDAELRAAGADEDTAATRPLYSVFTANLAAGQRQLRAARGRGTSAGQEEGCGKGAAAASGSGGSTSRRRCVDSTRRAATCGGSTGRYARDASSIRRRSFR</sequence>
<dbReference type="SUPFAM" id="SSF55048">
    <property type="entry name" value="Probable ACP-binding domain of malonyl-CoA ACP transacylase"/>
    <property type="match status" value="1"/>
</dbReference>
<organism evidence="24 25">
    <name type="scientific">Sorangium cellulosum</name>
    <name type="common">Polyangium cellulosum</name>
    <dbReference type="NCBI Taxonomy" id="56"/>
    <lineage>
        <taxon>Bacteria</taxon>
        <taxon>Pseudomonadati</taxon>
        <taxon>Myxococcota</taxon>
        <taxon>Polyangia</taxon>
        <taxon>Polyangiales</taxon>
        <taxon>Polyangiaceae</taxon>
        <taxon>Sorangium</taxon>
    </lineage>
</organism>
<dbReference type="InterPro" id="IPR009081">
    <property type="entry name" value="PP-bd_ACP"/>
</dbReference>
<dbReference type="GO" id="GO:0016491">
    <property type="term" value="F:oxidoreductase activity"/>
    <property type="evidence" value="ECO:0007669"/>
    <property type="project" value="UniProtKB-KW"/>
</dbReference>
<evidence type="ECO:0000256" key="21">
    <source>
        <dbReference type="SAM" id="MobiDB-lite"/>
    </source>
</evidence>
<evidence type="ECO:0000256" key="20">
    <source>
        <dbReference type="ARBA" id="ARBA00084020"/>
    </source>
</evidence>
<feature type="domain" description="Ketosynthase family 3 (KS3)" evidence="23">
    <location>
        <begin position="10"/>
        <end position="438"/>
    </location>
</feature>
<feature type="region of interest" description="Disordered" evidence="21">
    <location>
        <begin position="901"/>
        <end position="934"/>
    </location>
</feature>
<keyword evidence="8" id="KW-0560">Oxidoreductase</keyword>
<comment type="catalytic activity">
    <reaction evidence="13">
        <text>docosanoyl-[(phenol)carboxyphthiodiolenone synthase] + 2 (S)-methylmalonyl-CoA + 3 malonyl-CoA + 5 NADPH + 10 H(+) = C34-carboxyphthiodiolenone-[(phenol)carboxyphthiodiolenone synthase] + 5 CO2 + 5 NADP(+) + 5 CoA + 2 H2O</text>
        <dbReference type="Rhea" id="RHEA:57752"/>
        <dbReference type="Rhea" id="RHEA-COMP:14987"/>
        <dbReference type="Rhea" id="RHEA-COMP:14988"/>
        <dbReference type="ChEBI" id="CHEBI:15377"/>
        <dbReference type="ChEBI" id="CHEBI:15378"/>
        <dbReference type="ChEBI" id="CHEBI:16526"/>
        <dbReference type="ChEBI" id="CHEBI:57287"/>
        <dbReference type="ChEBI" id="CHEBI:57327"/>
        <dbReference type="ChEBI" id="CHEBI:57384"/>
        <dbReference type="ChEBI" id="CHEBI:57783"/>
        <dbReference type="ChEBI" id="CHEBI:58349"/>
        <dbReference type="ChEBI" id="CHEBI:142237"/>
        <dbReference type="ChEBI" id="CHEBI:142238"/>
        <dbReference type="EC" id="2.3.1.292"/>
    </reaction>
</comment>
<dbReference type="InterPro" id="IPR014030">
    <property type="entry name" value="Ketoacyl_synth_N"/>
</dbReference>
<dbReference type="InterPro" id="IPR020841">
    <property type="entry name" value="PKS_Beta-ketoAc_synthase_dom"/>
</dbReference>
<dbReference type="InterPro" id="IPR016035">
    <property type="entry name" value="Acyl_Trfase/lysoPLipase"/>
</dbReference>
<evidence type="ECO:0000256" key="19">
    <source>
        <dbReference type="ARBA" id="ARBA00078169"/>
    </source>
</evidence>
<evidence type="ECO:0000256" key="5">
    <source>
        <dbReference type="ARBA" id="ARBA00022679"/>
    </source>
</evidence>
<dbReference type="Gene3D" id="3.40.50.1820">
    <property type="entry name" value="alpha/beta hydrolase"/>
    <property type="match status" value="1"/>
</dbReference>
<comment type="catalytic activity">
    <reaction evidence="11">
        <text>17-(4-hydroxyphenyl)heptadecanoyl-[(phenol)carboxyphthiodiolenone synthase] + 2 (S)-methylmalonyl-CoA + 3 malonyl-CoA + 5 NADPH + 10 H(+) = C35-(phenol)carboxyphthiodiolenone-[(phenol)carboxyphthiodiolenone synthase] + 5 CO2 + 5 NADP(+) + 5 CoA + 2 H2O</text>
        <dbReference type="Rhea" id="RHEA:57756"/>
        <dbReference type="Rhea" id="RHEA-COMP:14272"/>
        <dbReference type="Rhea" id="RHEA-COMP:14989"/>
        <dbReference type="ChEBI" id="CHEBI:15377"/>
        <dbReference type="ChEBI" id="CHEBI:15378"/>
        <dbReference type="ChEBI" id="CHEBI:16526"/>
        <dbReference type="ChEBI" id="CHEBI:57287"/>
        <dbReference type="ChEBI" id="CHEBI:57327"/>
        <dbReference type="ChEBI" id="CHEBI:57384"/>
        <dbReference type="ChEBI" id="CHEBI:57783"/>
        <dbReference type="ChEBI" id="CHEBI:58349"/>
        <dbReference type="ChEBI" id="CHEBI:133300"/>
        <dbReference type="ChEBI" id="CHEBI:142259"/>
        <dbReference type="EC" id="2.3.1.292"/>
    </reaction>
</comment>
<feature type="region of interest" description="Disordered" evidence="21">
    <location>
        <begin position="1198"/>
        <end position="1263"/>
    </location>
</feature>
<dbReference type="GO" id="GO:0034081">
    <property type="term" value="C:polyketide synthase complex"/>
    <property type="evidence" value="ECO:0007669"/>
    <property type="project" value="UniProtKB-ARBA"/>
</dbReference>
<evidence type="ECO:0000256" key="12">
    <source>
        <dbReference type="ARBA" id="ARBA00051971"/>
    </source>
</evidence>
<dbReference type="PROSITE" id="PS50075">
    <property type="entry name" value="CARRIER"/>
    <property type="match status" value="1"/>
</dbReference>
<dbReference type="InterPro" id="IPR036736">
    <property type="entry name" value="ACP-like_sf"/>
</dbReference>
<evidence type="ECO:0000259" key="22">
    <source>
        <dbReference type="PROSITE" id="PS50075"/>
    </source>
</evidence>
<keyword evidence="4" id="KW-0597">Phosphoprotein</keyword>
<dbReference type="Pfam" id="PF00550">
    <property type="entry name" value="PP-binding"/>
    <property type="match status" value="1"/>
</dbReference>
<evidence type="ECO:0000256" key="13">
    <source>
        <dbReference type="ARBA" id="ARBA00052119"/>
    </source>
</evidence>
<dbReference type="InterPro" id="IPR050091">
    <property type="entry name" value="PKS_NRPS_Biosynth_Enz"/>
</dbReference>
<evidence type="ECO:0000256" key="3">
    <source>
        <dbReference type="ARBA" id="ARBA00022450"/>
    </source>
</evidence>
<keyword evidence="9" id="KW-0443">Lipid metabolism</keyword>
<comment type="function">
    <text evidence="15">Part of the PpsABCDE complex involved in the biosynthesis of the lipid core common to phthiocerols and phenolphthiocerols by successive additions of malonyl-CoA or methylmalonyl-CoA extender units. PpsA can accept as substrate the activated forms of either icosanoyl (C20), docosanoyl (C22) or lignoceroyl (C24) groups from FadD26, or a (4-hydroxyphenyl)-C17 or (4-hydroxyphenyl)-C19 fatty acyl from FadD29. PpsA initiates the biosynthesis and extends its substrate using a malonyl-CoA extender unit. The PpsB and PpsC proteins add the second and third malonyl-CoA extender units. PpsD adds an (R)-methylmalonyl unit and PpsE adds a second (R)-methylmalonyl unit. The incorporation of the methylmalonyl units results in formation of two branched methyl groups in the elongated product.</text>
</comment>
<dbReference type="SUPFAM" id="SSF53474">
    <property type="entry name" value="alpha/beta-Hydrolases"/>
    <property type="match status" value="1"/>
</dbReference>
<evidence type="ECO:0000256" key="7">
    <source>
        <dbReference type="ARBA" id="ARBA00022857"/>
    </source>
</evidence>
<evidence type="ECO:0000256" key="1">
    <source>
        <dbReference type="ARBA" id="ARBA00001937"/>
    </source>
</evidence>
<dbReference type="Gene3D" id="3.40.47.10">
    <property type="match status" value="1"/>
</dbReference>
<dbReference type="OrthoDB" id="5349841at2"/>
<dbReference type="EMBL" id="CP012673">
    <property type="protein sequence ID" value="AUX45576.1"/>
    <property type="molecule type" value="Genomic_DNA"/>
</dbReference>
<dbReference type="GO" id="GO:0031177">
    <property type="term" value="F:phosphopantetheine binding"/>
    <property type="evidence" value="ECO:0007669"/>
    <property type="project" value="InterPro"/>
</dbReference>
<evidence type="ECO:0000256" key="10">
    <source>
        <dbReference type="ARBA" id="ARBA00023268"/>
    </source>
</evidence>
<dbReference type="InterPro" id="IPR020806">
    <property type="entry name" value="PKS_PP-bd"/>
</dbReference>
<dbReference type="GO" id="GO:0004312">
    <property type="term" value="F:fatty acid synthase activity"/>
    <property type="evidence" value="ECO:0007669"/>
    <property type="project" value="TreeGrafter"/>
</dbReference>
<comment type="catalytic activity">
    <reaction evidence="12">
        <text>19-(4-hydroxyphenyl)nonadecanoyl-[(phenol)carboxyphthiodiolenone synthase] + 2 (S)-methylmalonyl-CoA + 3 malonyl-CoA + 5 NADPH + 10 H(+) = C37-(phenol)carboxyphthiodiolenone-[(phenol)carboxyphthiodiolenone synthase] + 5 CO2 + 5 NADP(+) + 5 CoA + 2 H2O</text>
        <dbReference type="Rhea" id="RHEA:57760"/>
        <dbReference type="Rhea" id="RHEA-COMP:14273"/>
        <dbReference type="Rhea" id="RHEA-COMP:14990"/>
        <dbReference type="ChEBI" id="CHEBI:15377"/>
        <dbReference type="ChEBI" id="CHEBI:15378"/>
        <dbReference type="ChEBI" id="CHEBI:16526"/>
        <dbReference type="ChEBI" id="CHEBI:57287"/>
        <dbReference type="ChEBI" id="CHEBI:57327"/>
        <dbReference type="ChEBI" id="CHEBI:57384"/>
        <dbReference type="ChEBI" id="CHEBI:57783"/>
        <dbReference type="ChEBI" id="CHEBI:58349"/>
        <dbReference type="ChEBI" id="CHEBI:133301"/>
        <dbReference type="ChEBI" id="CHEBI:142260"/>
        <dbReference type="EC" id="2.3.1.292"/>
    </reaction>
</comment>
<reference evidence="24 25" key="1">
    <citation type="submission" date="2015-09" db="EMBL/GenBank/DDBJ databases">
        <title>Sorangium comparison.</title>
        <authorList>
            <person name="Zaburannyi N."/>
            <person name="Bunk B."/>
            <person name="Overmann J."/>
            <person name="Mueller R."/>
        </authorList>
    </citation>
    <scope>NUCLEOTIDE SEQUENCE [LARGE SCALE GENOMIC DNA]</scope>
    <source>
        <strain evidence="24 25">So ce26</strain>
    </source>
</reference>
<dbReference type="Pfam" id="PF00109">
    <property type="entry name" value="ketoacyl-synt"/>
    <property type="match status" value="1"/>
</dbReference>
<gene>
    <name evidence="24" type="ORF">SOCE26_070700</name>
</gene>
<evidence type="ECO:0000313" key="24">
    <source>
        <dbReference type="EMBL" id="AUX45576.1"/>
    </source>
</evidence>
<dbReference type="PROSITE" id="PS52004">
    <property type="entry name" value="KS3_2"/>
    <property type="match status" value="1"/>
</dbReference>
<protein>
    <recommendedName>
        <fullName evidence="17">Phenolphthiocerol/phthiocerol polyketide synthase subunit E</fullName>
        <ecNumber evidence="16">2.3.1.292</ecNumber>
    </recommendedName>
    <alternativeName>
        <fullName evidence="19">(Phenol)carboxyphthiodiolenone synthase subunit E</fullName>
    </alternativeName>
    <alternativeName>
        <fullName evidence="20">Beta-ketoacyl-acyl-carrier-protein synthase I</fullName>
    </alternativeName>
    <alternativeName>
        <fullName evidence="18">Phthiocerol synthesis polyketide synthase type I PpsE</fullName>
    </alternativeName>
</protein>
<dbReference type="CDD" id="cd00833">
    <property type="entry name" value="PKS"/>
    <property type="match status" value="1"/>
</dbReference>
<evidence type="ECO:0000256" key="18">
    <source>
        <dbReference type="ARBA" id="ARBA00075053"/>
    </source>
</evidence>
<proteinExistence type="predicted"/>
<dbReference type="EC" id="2.3.1.292" evidence="16"/>
<evidence type="ECO:0000256" key="9">
    <source>
        <dbReference type="ARBA" id="ARBA00023098"/>
    </source>
</evidence>
<keyword evidence="5" id="KW-0808">Transferase</keyword>
<dbReference type="FunFam" id="3.40.47.10:FF:000042">
    <property type="entry name" value="Polyketide synthase Pks13"/>
    <property type="match status" value="1"/>
</dbReference>
<dbReference type="PANTHER" id="PTHR43775:SF51">
    <property type="entry name" value="INACTIVE PHENOLPHTHIOCEROL SYNTHESIS POLYKETIDE SYNTHASE TYPE I PKS1-RELATED"/>
    <property type="match status" value="1"/>
</dbReference>
<evidence type="ECO:0000256" key="17">
    <source>
        <dbReference type="ARBA" id="ARBA00073623"/>
    </source>
</evidence>
<comment type="catalytic activity">
    <reaction evidence="14">
        <text>icosanoyl-[(phenol)carboxyphthiodiolenone synthase] + 2 (S)-methylmalonyl-CoA + 3 malonyl-CoA + 5 NADPH + 10 H(+) = C32-carboxyphthiodiolenone-[(phenol)carboxyphthiodiolenone synthase] + 5 CO2 + 5 NADP(+) + 5 CoA + 2 H2O</text>
        <dbReference type="Rhea" id="RHEA:57748"/>
        <dbReference type="Rhea" id="RHEA-COMP:14985"/>
        <dbReference type="Rhea" id="RHEA-COMP:14986"/>
        <dbReference type="ChEBI" id="CHEBI:15377"/>
        <dbReference type="ChEBI" id="CHEBI:15378"/>
        <dbReference type="ChEBI" id="CHEBI:16526"/>
        <dbReference type="ChEBI" id="CHEBI:57287"/>
        <dbReference type="ChEBI" id="CHEBI:57327"/>
        <dbReference type="ChEBI" id="CHEBI:57384"/>
        <dbReference type="ChEBI" id="CHEBI:57783"/>
        <dbReference type="ChEBI" id="CHEBI:58349"/>
        <dbReference type="ChEBI" id="CHEBI:87848"/>
        <dbReference type="ChEBI" id="CHEBI:142236"/>
        <dbReference type="EC" id="2.3.1.292"/>
    </reaction>
</comment>
<accession>A0A2L0F201</accession>
<evidence type="ECO:0000256" key="14">
    <source>
        <dbReference type="ARBA" id="ARBA00052745"/>
    </source>
</evidence>
<dbReference type="PROSITE" id="PS00606">
    <property type="entry name" value="KS3_1"/>
    <property type="match status" value="1"/>
</dbReference>
<evidence type="ECO:0000256" key="8">
    <source>
        <dbReference type="ARBA" id="ARBA00023002"/>
    </source>
</evidence>
<dbReference type="AlphaFoldDB" id="A0A2L0F201"/>
<dbReference type="InterPro" id="IPR016039">
    <property type="entry name" value="Thiolase-like"/>
</dbReference>
<dbReference type="Gene3D" id="3.30.70.3290">
    <property type="match status" value="1"/>
</dbReference>
<dbReference type="GO" id="GO:0006633">
    <property type="term" value="P:fatty acid biosynthetic process"/>
    <property type="evidence" value="ECO:0007669"/>
    <property type="project" value="InterPro"/>
</dbReference>
<name>A0A2L0F201_SORCE</name>
<dbReference type="InterPro" id="IPR006162">
    <property type="entry name" value="Ppantetheine_attach_site"/>
</dbReference>
<dbReference type="InterPro" id="IPR001227">
    <property type="entry name" value="Ac_transferase_dom_sf"/>
</dbReference>
<dbReference type="PROSITE" id="PS00012">
    <property type="entry name" value="PHOSPHOPANTETHEINE"/>
    <property type="match status" value="1"/>
</dbReference>
<evidence type="ECO:0000259" key="23">
    <source>
        <dbReference type="PROSITE" id="PS52004"/>
    </source>
</evidence>
<dbReference type="InterPro" id="IPR014031">
    <property type="entry name" value="Ketoacyl_synth_C"/>
</dbReference>
<keyword evidence="6" id="KW-0276">Fatty acid metabolism</keyword>
<dbReference type="SMART" id="SM00827">
    <property type="entry name" value="PKS_AT"/>
    <property type="match status" value="1"/>
</dbReference>
<evidence type="ECO:0000313" key="25">
    <source>
        <dbReference type="Proteomes" id="UP000238348"/>
    </source>
</evidence>
<dbReference type="SUPFAM" id="SSF52151">
    <property type="entry name" value="FabD/lysophospholipase-like"/>
    <property type="match status" value="1"/>
</dbReference>
<evidence type="ECO:0000256" key="2">
    <source>
        <dbReference type="ARBA" id="ARBA00001957"/>
    </source>
</evidence>
<dbReference type="PANTHER" id="PTHR43775">
    <property type="entry name" value="FATTY ACID SYNTHASE"/>
    <property type="match status" value="1"/>
</dbReference>
<dbReference type="GO" id="GO:0004315">
    <property type="term" value="F:3-oxoacyl-[acyl-carrier-protein] synthase activity"/>
    <property type="evidence" value="ECO:0007669"/>
    <property type="project" value="InterPro"/>
</dbReference>